<keyword evidence="1" id="KW-1133">Transmembrane helix</keyword>
<keyword evidence="1" id="KW-0472">Membrane</keyword>
<name>A0A9N9HV90_9GLOM</name>
<evidence type="ECO:0000313" key="2">
    <source>
        <dbReference type="EMBL" id="CAG8707586.1"/>
    </source>
</evidence>
<keyword evidence="1" id="KW-0812">Transmembrane</keyword>
<protein>
    <submittedName>
        <fullName evidence="2">4496_t:CDS:1</fullName>
    </submittedName>
</protein>
<sequence length="70" mass="7627">MEFTLTFLTFDLFNFTNMQNGALLGYIGILSSILQGGYVRRRAAGPIVACGLYWMAGSEKCYGAGAFSML</sequence>
<feature type="non-terminal residue" evidence="2">
    <location>
        <position position="70"/>
    </location>
</feature>
<accession>A0A9N9HV90</accession>
<proteinExistence type="predicted"/>
<reference evidence="2" key="1">
    <citation type="submission" date="2021-06" db="EMBL/GenBank/DDBJ databases">
        <authorList>
            <person name="Kallberg Y."/>
            <person name="Tangrot J."/>
            <person name="Rosling A."/>
        </authorList>
    </citation>
    <scope>NUCLEOTIDE SEQUENCE</scope>
    <source>
        <strain evidence="2">IN212</strain>
    </source>
</reference>
<gene>
    <name evidence="2" type="ORF">RFULGI_LOCUS10677</name>
</gene>
<dbReference type="OrthoDB" id="196650at2759"/>
<dbReference type="EMBL" id="CAJVPZ010021646">
    <property type="protein sequence ID" value="CAG8707586.1"/>
    <property type="molecule type" value="Genomic_DNA"/>
</dbReference>
<dbReference type="Proteomes" id="UP000789396">
    <property type="component" value="Unassembled WGS sequence"/>
</dbReference>
<comment type="caution">
    <text evidence="2">The sequence shown here is derived from an EMBL/GenBank/DDBJ whole genome shotgun (WGS) entry which is preliminary data.</text>
</comment>
<evidence type="ECO:0000256" key="1">
    <source>
        <dbReference type="SAM" id="Phobius"/>
    </source>
</evidence>
<organism evidence="2 3">
    <name type="scientific">Racocetra fulgida</name>
    <dbReference type="NCBI Taxonomy" id="60492"/>
    <lineage>
        <taxon>Eukaryota</taxon>
        <taxon>Fungi</taxon>
        <taxon>Fungi incertae sedis</taxon>
        <taxon>Mucoromycota</taxon>
        <taxon>Glomeromycotina</taxon>
        <taxon>Glomeromycetes</taxon>
        <taxon>Diversisporales</taxon>
        <taxon>Gigasporaceae</taxon>
        <taxon>Racocetra</taxon>
    </lineage>
</organism>
<keyword evidence="3" id="KW-1185">Reference proteome</keyword>
<dbReference type="AlphaFoldDB" id="A0A9N9HV90"/>
<feature type="transmembrane region" description="Helical" evidence="1">
    <location>
        <begin position="20"/>
        <end position="39"/>
    </location>
</feature>
<evidence type="ECO:0000313" key="3">
    <source>
        <dbReference type="Proteomes" id="UP000789396"/>
    </source>
</evidence>